<proteinExistence type="predicted"/>
<dbReference type="SUPFAM" id="SSF103473">
    <property type="entry name" value="MFS general substrate transporter"/>
    <property type="match status" value="1"/>
</dbReference>
<feature type="transmembrane region" description="Helical" evidence="3">
    <location>
        <begin position="331"/>
        <end position="354"/>
    </location>
</feature>
<dbReference type="OrthoDB" id="28755at2759"/>
<dbReference type="InterPro" id="IPR036259">
    <property type="entry name" value="MFS_trans_sf"/>
</dbReference>
<feature type="transmembrane region" description="Helical" evidence="3">
    <location>
        <begin position="64"/>
        <end position="86"/>
    </location>
</feature>
<evidence type="ECO:0000313" key="6">
    <source>
        <dbReference type="Proteomes" id="UP000039324"/>
    </source>
</evidence>
<dbReference type="OMA" id="WVIITRF"/>
<evidence type="ECO:0000256" key="3">
    <source>
        <dbReference type="SAM" id="Phobius"/>
    </source>
</evidence>
<protein>
    <recommendedName>
        <fullName evidence="4">Major facilitator superfamily (MFS) profile domain-containing protein</fullName>
    </recommendedName>
</protein>
<evidence type="ECO:0000313" key="5">
    <source>
        <dbReference type="EMBL" id="CEO96345.1"/>
    </source>
</evidence>
<keyword evidence="6" id="KW-1185">Reference proteome</keyword>
<accession>A0A0G4IML3</accession>
<feature type="transmembrane region" description="Helical" evidence="3">
    <location>
        <begin position="224"/>
        <end position="242"/>
    </location>
</feature>
<feature type="transmembrane region" description="Helical" evidence="3">
    <location>
        <begin position="196"/>
        <end position="218"/>
    </location>
</feature>
<evidence type="ECO:0000256" key="1">
    <source>
        <dbReference type="ARBA" id="ARBA00004141"/>
    </source>
</evidence>
<organism evidence="5 6">
    <name type="scientific">Plasmodiophora brassicae</name>
    <name type="common">Clubroot disease agent</name>
    <dbReference type="NCBI Taxonomy" id="37360"/>
    <lineage>
        <taxon>Eukaryota</taxon>
        <taxon>Sar</taxon>
        <taxon>Rhizaria</taxon>
        <taxon>Endomyxa</taxon>
        <taxon>Phytomyxea</taxon>
        <taxon>Plasmodiophorida</taxon>
        <taxon>Plasmodiophoridae</taxon>
        <taxon>Plasmodiophora</taxon>
    </lineage>
</organism>
<keyword evidence="3" id="KW-1133">Transmembrane helix</keyword>
<dbReference type="Gene3D" id="1.20.1250.20">
    <property type="entry name" value="MFS general substrate transporter like domains"/>
    <property type="match status" value="2"/>
</dbReference>
<dbReference type="PANTHER" id="PTHR23528">
    <property type="match status" value="1"/>
</dbReference>
<sequence length="486" mass="52650">MSAAEMASLSPDVRRRHSHTVEGDDIDDADLLHLLSDDELHLGGALSPVATRQASGIPLTQRQLFALAAYWFGWAVLWMPLLVIVLPKQIVEIAGPESKGSNMSSILMLGSIVSLVCLPLFGSLSDMSTHTFGRRRPFMVAGCVTATISLVVMGYDPPMPVYTSCFLVLSVSNNMIIAPYSALVPDVVPQSQRGTASSWLGAMAMLGYLFGGFLTFFMTSMGTFGTLLLLNVFHALALYVTVKYTDEVQFKPPVSSATIITPRRTPFGSIAATVVSFIAPLRRHDFRLLFITRFMTQMGIATVQEFLSFFVSDAVVRPFLFRGSVVATSPSEAVAIMFIPMLLGALLTSSLSGVVSNALGGKRKVIVYWSGGLMATGCLFLMVSREFTAVLFAAGVFGCGYGAFTAVDWALATDLLEDDKEYAKDMAVWGIAMVLPNLAMPLVGGLLDYVQRLSPVNTLGYSLVWFIAAVEFTAGSYLVKFIYKIQ</sequence>
<name>A0A0G4IML3_PLABS</name>
<feature type="domain" description="Major facilitator superfamily (MFS) profile" evidence="4">
    <location>
        <begin position="285"/>
        <end position="486"/>
    </location>
</feature>
<comment type="subcellular location">
    <subcellularLocation>
        <location evidence="1">Membrane</location>
        <topology evidence="1">Multi-pass membrane protein</topology>
    </subcellularLocation>
</comment>
<feature type="transmembrane region" description="Helical" evidence="3">
    <location>
        <begin position="137"/>
        <end position="155"/>
    </location>
</feature>
<keyword evidence="3" id="KW-0812">Transmembrane</keyword>
<dbReference type="Proteomes" id="UP000039324">
    <property type="component" value="Unassembled WGS sequence"/>
</dbReference>
<dbReference type="AlphaFoldDB" id="A0A0G4IML3"/>
<dbReference type="InterPro" id="IPR020846">
    <property type="entry name" value="MFS_dom"/>
</dbReference>
<dbReference type="GO" id="GO:0016020">
    <property type="term" value="C:membrane"/>
    <property type="evidence" value="ECO:0007669"/>
    <property type="project" value="UniProtKB-SubCell"/>
</dbReference>
<dbReference type="Pfam" id="PF13347">
    <property type="entry name" value="MFS_2"/>
    <property type="match status" value="1"/>
</dbReference>
<evidence type="ECO:0000259" key="4">
    <source>
        <dbReference type="PROSITE" id="PS50850"/>
    </source>
</evidence>
<feature type="transmembrane region" description="Helical" evidence="3">
    <location>
        <begin position="106"/>
        <end position="125"/>
    </location>
</feature>
<keyword evidence="3" id="KW-0472">Membrane</keyword>
<dbReference type="PANTHER" id="PTHR23528:SF1">
    <property type="entry name" value="MAJOR FACILITATOR SUPERFAMILY (MFS) PROFILE DOMAIN-CONTAINING PROTEIN"/>
    <property type="match status" value="1"/>
</dbReference>
<reference evidence="5 6" key="1">
    <citation type="submission" date="2015-02" db="EMBL/GenBank/DDBJ databases">
        <authorList>
            <person name="Chooi Y.-H."/>
        </authorList>
    </citation>
    <scope>NUCLEOTIDE SEQUENCE [LARGE SCALE GENOMIC DNA]</scope>
    <source>
        <strain evidence="5">E3</strain>
    </source>
</reference>
<dbReference type="PROSITE" id="PS50850">
    <property type="entry name" value="MFS"/>
    <property type="match status" value="1"/>
</dbReference>
<evidence type="ECO:0000256" key="2">
    <source>
        <dbReference type="SAM" id="MobiDB-lite"/>
    </source>
</evidence>
<dbReference type="GO" id="GO:0022857">
    <property type="term" value="F:transmembrane transporter activity"/>
    <property type="evidence" value="ECO:0007669"/>
    <property type="project" value="InterPro"/>
</dbReference>
<gene>
    <name evidence="5" type="ORF">PBRA_005016</name>
</gene>
<feature type="transmembrane region" description="Helical" evidence="3">
    <location>
        <begin position="366"/>
        <end position="383"/>
    </location>
</feature>
<feature type="transmembrane region" description="Helical" evidence="3">
    <location>
        <begin position="428"/>
        <end position="447"/>
    </location>
</feature>
<feature type="transmembrane region" description="Helical" evidence="3">
    <location>
        <begin position="161"/>
        <end position="184"/>
    </location>
</feature>
<feature type="region of interest" description="Disordered" evidence="2">
    <location>
        <begin position="1"/>
        <end position="20"/>
    </location>
</feature>
<dbReference type="EMBL" id="CDSF01000057">
    <property type="protein sequence ID" value="CEO96345.1"/>
    <property type="molecule type" value="Genomic_DNA"/>
</dbReference>
<feature type="transmembrane region" description="Helical" evidence="3">
    <location>
        <begin position="389"/>
        <end position="416"/>
    </location>
</feature>
<feature type="transmembrane region" description="Helical" evidence="3">
    <location>
        <begin position="459"/>
        <end position="479"/>
    </location>
</feature>